<dbReference type="RefSeq" id="WP_013487991.1">
    <property type="nucleotide sequence ID" value="NC_014829.1"/>
</dbReference>
<keyword evidence="1" id="KW-0812">Transmembrane</keyword>
<proteinExistence type="predicted"/>
<organism evidence="2 3">
    <name type="scientific">Evansella cellulosilytica (strain ATCC 21833 / DSM 2522 / FERM P-1141 / JCM 9156 / N-4)</name>
    <name type="common">Bacillus cellulosilyticus</name>
    <dbReference type="NCBI Taxonomy" id="649639"/>
    <lineage>
        <taxon>Bacteria</taxon>
        <taxon>Bacillati</taxon>
        <taxon>Bacillota</taxon>
        <taxon>Bacilli</taxon>
        <taxon>Bacillales</taxon>
        <taxon>Bacillaceae</taxon>
        <taxon>Evansella</taxon>
    </lineage>
</organism>
<sequence>MKVWLTPICFLLIPVFYVWIRIVDFHLASFFIITTLLTVLGAYFTKHLPPHVDDDPQHSN</sequence>
<feature type="transmembrane region" description="Helical" evidence="1">
    <location>
        <begin position="28"/>
        <end position="45"/>
    </location>
</feature>
<dbReference type="OrthoDB" id="2427984at2"/>
<dbReference type="KEGG" id="bco:Bcell_1389"/>
<feature type="transmembrane region" description="Helical" evidence="1">
    <location>
        <begin position="5"/>
        <end position="22"/>
    </location>
</feature>
<dbReference type="EMBL" id="CP002394">
    <property type="protein sequence ID" value="ADU29654.1"/>
    <property type="molecule type" value="Genomic_DNA"/>
</dbReference>
<gene>
    <name evidence="2" type="ordered locus">Bcell_1389</name>
</gene>
<evidence type="ECO:0000313" key="2">
    <source>
        <dbReference type="EMBL" id="ADU29654.1"/>
    </source>
</evidence>
<reference evidence="2 3" key="1">
    <citation type="submission" date="2010-12" db="EMBL/GenBank/DDBJ databases">
        <title>Complete sequence of Bacillus cellulosilyticus DSM 2522.</title>
        <authorList>
            <consortium name="US DOE Joint Genome Institute"/>
            <person name="Lucas S."/>
            <person name="Copeland A."/>
            <person name="Lapidus A."/>
            <person name="Cheng J.-F."/>
            <person name="Bruce D."/>
            <person name="Goodwin L."/>
            <person name="Pitluck S."/>
            <person name="Chertkov O."/>
            <person name="Detter J.C."/>
            <person name="Han C."/>
            <person name="Tapia R."/>
            <person name="Land M."/>
            <person name="Hauser L."/>
            <person name="Jeffries C."/>
            <person name="Kyrpides N."/>
            <person name="Ivanova N."/>
            <person name="Mikhailova N."/>
            <person name="Brumm P."/>
            <person name="Mead D."/>
            <person name="Woyke T."/>
        </authorList>
    </citation>
    <scope>NUCLEOTIDE SEQUENCE [LARGE SCALE GENOMIC DNA]</scope>
    <source>
        <strain evidence="3">ATCC 21833 / DSM 2522 / FERM P-1141 / JCM 9156 / N-4</strain>
    </source>
</reference>
<accession>E6TTL8</accession>
<evidence type="ECO:0000313" key="3">
    <source>
        <dbReference type="Proteomes" id="UP000001401"/>
    </source>
</evidence>
<dbReference type="HOGENOM" id="CLU_2931449_0_0_9"/>
<evidence type="ECO:0000256" key="1">
    <source>
        <dbReference type="SAM" id="Phobius"/>
    </source>
</evidence>
<name>E6TTL8_EVAC2</name>
<dbReference type="Proteomes" id="UP000001401">
    <property type="component" value="Chromosome"/>
</dbReference>
<keyword evidence="3" id="KW-1185">Reference proteome</keyword>
<keyword evidence="1" id="KW-1133">Transmembrane helix</keyword>
<keyword evidence="1" id="KW-0472">Membrane</keyword>
<dbReference type="AlphaFoldDB" id="E6TTL8"/>
<protein>
    <submittedName>
        <fullName evidence="2">Uncharacterized protein</fullName>
    </submittedName>
</protein>